<dbReference type="EMBL" id="HBUF01179260">
    <property type="protein sequence ID" value="CAG6654827.1"/>
    <property type="molecule type" value="Transcribed_RNA"/>
</dbReference>
<dbReference type="EMBL" id="HBUF01179261">
    <property type="protein sequence ID" value="CAG6654830.1"/>
    <property type="molecule type" value="Transcribed_RNA"/>
</dbReference>
<dbReference type="EMBL" id="HBUF01346471">
    <property type="protein sequence ID" value="CAG6709842.1"/>
    <property type="molecule type" value="Transcribed_RNA"/>
</dbReference>
<dbReference type="EMBL" id="HBUF01521533">
    <property type="protein sequence ID" value="CAG6749042.1"/>
    <property type="molecule type" value="Transcribed_RNA"/>
</dbReference>
<proteinExistence type="predicted"/>
<dbReference type="EMBL" id="HBUF01007835">
    <property type="protein sequence ID" value="CAG6607409.1"/>
    <property type="molecule type" value="Transcribed_RNA"/>
</dbReference>
<name>A0A8D8XUE6_9HEMI</name>
<feature type="compositionally biased region" description="Basic and acidic residues" evidence="1">
    <location>
        <begin position="1"/>
        <end position="21"/>
    </location>
</feature>
<accession>A0A8D8XUE6</accession>
<dbReference type="EMBL" id="HBUF01179262">
    <property type="protein sequence ID" value="CAG6654833.1"/>
    <property type="molecule type" value="Transcribed_RNA"/>
</dbReference>
<dbReference type="EMBL" id="HBUF01346472">
    <property type="protein sequence ID" value="CAG6709847.1"/>
    <property type="molecule type" value="Transcribed_RNA"/>
</dbReference>
<dbReference type="EMBL" id="HBUF01346470">
    <property type="protein sequence ID" value="CAG6709837.1"/>
    <property type="molecule type" value="Transcribed_RNA"/>
</dbReference>
<feature type="region of interest" description="Disordered" evidence="1">
    <location>
        <begin position="1"/>
        <end position="39"/>
    </location>
</feature>
<organism evidence="2">
    <name type="scientific">Cacopsylla melanoneura</name>
    <dbReference type="NCBI Taxonomy" id="428564"/>
    <lineage>
        <taxon>Eukaryota</taxon>
        <taxon>Metazoa</taxon>
        <taxon>Ecdysozoa</taxon>
        <taxon>Arthropoda</taxon>
        <taxon>Hexapoda</taxon>
        <taxon>Insecta</taxon>
        <taxon>Pterygota</taxon>
        <taxon>Neoptera</taxon>
        <taxon>Paraneoptera</taxon>
        <taxon>Hemiptera</taxon>
        <taxon>Sternorrhyncha</taxon>
        <taxon>Psylloidea</taxon>
        <taxon>Psyllidae</taxon>
        <taxon>Psyllinae</taxon>
        <taxon>Cacopsylla</taxon>
    </lineage>
</organism>
<sequence length="110" mass="12096">MCSRHETDRPSVQPVRRDSSREGTVQTRPVRGPHPGPVPVNGVCALAVPAHVPDWAALLFETLSGLCQREVHGERKCQRIAKLHTTGRYSLSPRIHLPGSVSGGQYDILR</sequence>
<evidence type="ECO:0000313" key="2">
    <source>
        <dbReference type="EMBL" id="CAG6709847.1"/>
    </source>
</evidence>
<dbReference type="AlphaFoldDB" id="A0A8D8XUE6"/>
<protein>
    <submittedName>
        <fullName evidence="2">Uncharacterized protein</fullName>
    </submittedName>
</protein>
<evidence type="ECO:0000256" key="1">
    <source>
        <dbReference type="SAM" id="MobiDB-lite"/>
    </source>
</evidence>
<reference evidence="2" key="1">
    <citation type="submission" date="2021-05" db="EMBL/GenBank/DDBJ databases">
        <authorList>
            <person name="Alioto T."/>
            <person name="Alioto T."/>
            <person name="Gomez Garrido J."/>
        </authorList>
    </citation>
    <scope>NUCLEOTIDE SEQUENCE</scope>
</reference>
<dbReference type="EMBL" id="HBUF01179263">
    <property type="protein sequence ID" value="CAG6654836.1"/>
    <property type="molecule type" value="Transcribed_RNA"/>
</dbReference>